<feature type="transmembrane region" description="Helical" evidence="2">
    <location>
        <begin position="42"/>
        <end position="63"/>
    </location>
</feature>
<keyword evidence="2" id="KW-0812">Transmembrane</keyword>
<dbReference type="AlphaFoldDB" id="A0A7M3MIW3"/>
<gene>
    <name evidence="3" type="ORF">DPQ33_02990</name>
</gene>
<evidence type="ECO:0000256" key="2">
    <source>
        <dbReference type="SAM" id="Phobius"/>
    </source>
</evidence>
<protein>
    <submittedName>
        <fullName evidence="3">Uncharacterized protein</fullName>
    </submittedName>
</protein>
<sequence length="772" mass="86212">MQPSSTPKSKTNTKRGRGMHQRALQQEIHHARKCGERQSGFSLIYIIVAITLLSALSAGVMALTTSSNYAEVSDRYAIQARYAAISGLNHISGMHDAYRNMIDRTFDIVNDNGDVVAQYTFLGVLQNVSNNAVRVNILGTAAPGTPHESRYQLITQFQGADRGRIAFREDFDKFDMTSSDPRKRPVEVDEDSKRFSVGHGETHAFGSFVYTGTDTFNFGDNNCTDGKCDFRWGIRAFMTTWYDVNVADGLVLATWNGELNNWDSVGGHSTHGEMIGYAGDSRVSTGGWHWIDPEHNGIQPPKIGIEIDNWGNNHPRICGYTNNYPSNTMKTGINSGSRFDMGGSGTNGVDHLAVMLWGLDQEYMCSYAEWGATLAEGAKTMDDNTHALTSQFMDANLAFTEDRATGGRVTLDGSLTRVGQAFTLEDVTGERPKDELDSKHRVIAASFYMRPSPSNTRSLQGSLRARLYNVADGTFAGSDGVPGSEVHGSFVSNSISVGYIFTDGDLDNYYRNSNEWRLVTFYFAGPDYYSPSGGRTSSSNIAAASPPNIDIEPGQDYVIVLEYTDGHSRRSIDVAVEPKQVVSGNKWPGNLVLYEDGNWSADSTRTPIYYVHLYEQVFPFINHLNYFEPDNFSDYRLYKNRNAIRYEIDREIEPTWFGDEQRYKYNIRAWVRRCEDTSIEQDCPDFVDTVFSDTSGDLSTEKNPPAIDTTIYLNAEMHEDFEKAIFGFTEATGGSTQDATFAHFVLQFKRPFDTIIDEVASPYNLGNFQSDF</sequence>
<reference evidence="3 4" key="1">
    <citation type="submission" date="2018-06" db="EMBL/GenBank/DDBJ databases">
        <title>Complete genome of Desulfovibrio indonesiensis P37SLT.</title>
        <authorList>
            <person name="Crispim J.S."/>
            <person name="Vidigal P.M.P."/>
            <person name="Silva L.C.F."/>
            <person name="Laguardia C.N."/>
            <person name="Araujo L.C."/>
            <person name="Dias R.S."/>
            <person name="Sousa M.P."/>
            <person name="Paula S.O."/>
            <person name="Silva C."/>
        </authorList>
    </citation>
    <scope>NUCLEOTIDE SEQUENCE [LARGE SCALE GENOMIC DNA]</scope>
    <source>
        <strain evidence="3 4">P37SLT</strain>
    </source>
</reference>
<comment type="caution">
    <text evidence="3">The sequence shown here is derived from an EMBL/GenBank/DDBJ whole genome shotgun (WGS) entry which is preliminary data.</text>
</comment>
<proteinExistence type="predicted"/>
<feature type="compositionally biased region" description="Basic residues" evidence="1">
    <location>
        <begin position="11"/>
        <end position="20"/>
    </location>
</feature>
<evidence type="ECO:0000256" key="1">
    <source>
        <dbReference type="SAM" id="MobiDB-lite"/>
    </source>
</evidence>
<accession>A0A7M3MIW3</accession>
<keyword evidence="4" id="KW-1185">Reference proteome</keyword>
<dbReference type="EMBL" id="QMIE01000002">
    <property type="protein sequence ID" value="TVM19340.1"/>
    <property type="molecule type" value="Genomic_DNA"/>
</dbReference>
<feature type="region of interest" description="Disordered" evidence="1">
    <location>
        <begin position="1"/>
        <end position="22"/>
    </location>
</feature>
<name>A0A7M3MIW3_9BACT</name>
<dbReference type="Proteomes" id="UP000448292">
    <property type="component" value="Unassembled WGS sequence"/>
</dbReference>
<evidence type="ECO:0000313" key="4">
    <source>
        <dbReference type="Proteomes" id="UP000448292"/>
    </source>
</evidence>
<organism evidence="3 4">
    <name type="scientific">Oceanidesulfovibrio indonesiensis</name>
    <dbReference type="NCBI Taxonomy" id="54767"/>
    <lineage>
        <taxon>Bacteria</taxon>
        <taxon>Pseudomonadati</taxon>
        <taxon>Thermodesulfobacteriota</taxon>
        <taxon>Desulfovibrionia</taxon>
        <taxon>Desulfovibrionales</taxon>
        <taxon>Desulfovibrionaceae</taxon>
        <taxon>Oceanidesulfovibrio</taxon>
    </lineage>
</organism>
<keyword evidence="2" id="KW-1133">Transmembrane helix</keyword>
<evidence type="ECO:0000313" key="3">
    <source>
        <dbReference type="EMBL" id="TVM19340.1"/>
    </source>
</evidence>
<feature type="compositionally biased region" description="Polar residues" evidence="1">
    <location>
        <begin position="1"/>
        <end position="10"/>
    </location>
</feature>
<keyword evidence="2" id="KW-0472">Membrane</keyword>